<dbReference type="Proteomes" id="UP000190188">
    <property type="component" value="Unassembled WGS sequence"/>
</dbReference>
<dbReference type="GO" id="GO:0008990">
    <property type="term" value="F:rRNA (guanine-N2-)-methyltransferase activity"/>
    <property type="evidence" value="ECO:0007669"/>
    <property type="project" value="InterPro"/>
</dbReference>
<keyword evidence="1" id="KW-0489">Methyltransferase</keyword>
<name>A0A1T2X4A1_9BACL</name>
<dbReference type="OrthoDB" id="1653798at2"/>
<dbReference type="EMBL" id="MSZX01000010">
    <property type="protein sequence ID" value="OPA74699.1"/>
    <property type="molecule type" value="Genomic_DNA"/>
</dbReference>
<dbReference type="PANTHER" id="PTHR36112">
    <property type="entry name" value="RIBOSOMAL RNA SMALL SUBUNIT METHYLTRANSFERASE J"/>
    <property type="match status" value="1"/>
</dbReference>
<sequence length="262" mass="29690">MIITTADSSSEQSVERAKKLAEELQCRYVVRERRSVAKLFRIYKDPDLIIVTDQEIRYVHPEKEAMHFHPSMSFVRVKRLLRGDSDPMLEVARVQAGDTVLDCTAGLASDSIVFSQGVGATGQVIALESEVCLYALVKEGLQTYQTDVPAMNEDMRRIQMKNVNHATYLKTLPDRSVDIVFFDPMFREPLMESSSLSPLRGLANHHALDFNSIEEAKRVARKTVVLKEQRDSSEFERLGFSCVHRNPSKIAYGVIHIDNNES</sequence>
<reference evidence="1 2" key="1">
    <citation type="submission" date="2017-01" db="EMBL/GenBank/DDBJ databases">
        <title>Genome analysis of Paenibacillus selenitrireducens ES3-24.</title>
        <authorList>
            <person name="Xu D."/>
            <person name="Yao R."/>
            <person name="Zheng S."/>
        </authorList>
    </citation>
    <scope>NUCLEOTIDE SEQUENCE [LARGE SCALE GENOMIC DNA]</scope>
    <source>
        <strain evidence="1 2">ES3-24</strain>
    </source>
</reference>
<dbReference type="STRING" id="1324314.BVG16_23370"/>
<keyword evidence="2" id="KW-1185">Reference proteome</keyword>
<dbReference type="SUPFAM" id="SSF53335">
    <property type="entry name" value="S-adenosyl-L-methionine-dependent methyltransferases"/>
    <property type="match status" value="1"/>
</dbReference>
<evidence type="ECO:0000313" key="2">
    <source>
        <dbReference type="Proteomes" id="UP000190188"/>
    </source>
</evidence>
<proteinExistence type="predicted"/>
<comment type="caution">
    <text evidence="1">The sequence shown here is derived from an EMBL/GenBank/DDBJ whole genome shotgun (WGS) entry which is preliminary data.</text>
</comment>
<dbReference type="Gene3D" id="3.40.50.150">
    <property type="entry name" value="Vaccinia Virus protein VP39"/>
    <property type="match status" value="1"/>
</dbReference>
<dbReference type="InterPro" id="IPR007536">
    <property type="entry name" value="16SrRNA_methylTrfase_J"/>
</dbReference>
<dbReference type="InterPro" id="IPR029063">
    <property type="entry name" value="SAM-dependent_MTases_sf"/>
</dbReference>
<dbReference type="AlphaFoldDB" id="A0A1T2X4A1"/>
<gene>
    <name evidence="1" type="ORF">BVG16_23370</name>
</gene>
<protein>
    <submittedName>
        <fullName evidence="1">SAM-dependent methyltransferase</fullName>
    </submittedName>
</protein>
<dbReference type="Pfam" id="PF04445">
    <property type="entry name" value="SAM_MT"/>
    <property type="match status" value="1"/>
</dbReference>
<organism evidence="1 2">
    <name type="scientific">Paenibacillus selenitireducens</name>
    <dbReference type="NCBI Taxonomy" id="1324314"/>
    <lineage>
        <taxon>Bacteria</taxon>
        <taxon>Bacillati</taxon>
        <taxon>Bacillota</taxon>
        <taxon>Bacilli</taxon>
        <taxon>Bacillales</taxon>
        <taxon>Paenibacillaceae</taxon>
        <taxon>Paenibacillus</taxon>
    </lineage>
</organism>
<dbReference type="PANTHER" id="PTHR36112:SF1">
    <property type="entry name" value="RIBOSOMAL RNA SMALL SUBUNIT METHYLTRANSFERASE J"/>
    <property type="match status" value="1"/>
</dbReference>
<evidence type="ECO:0000313" key="1">
    <source>
        <dbReference type="EMBL" id="OPA74699.1"/>
    </source>
</evidence>
<keyword evidence="1" id="KW-0808">Transferase</keyword>
<dbReference type="RefSeq" id="WP_078501614.1">
    <property type="nucleotide sequence ID" value="NZ_MSZX01000010.1"/>
</dbReference>
<accession>A0A1T2X4A1</accession>